<comment type="caution">
    <text evidence="2">The sequence shown here is derived from an EMBL/GenBank/DDBJ whole genome shotgun (WGS) entry which is preliminary data.</text>
</comment>
<evidence type="ECO:0000256" key="1">
    <source>
        <dbReference type="SAM" id="MobiDB-lite"/>
    </source>
</evidence>
<accession>A0A5M3YMS5</accession>
<evidence type="ECO:0000313" key="3">
    <source>
        <dbReference type="Proteomes" id="UP000452235"/>
    </source>
</evidence>
<dbReference type="Proteomes" id="UP000452235">
    <property type="component" value="Unassembled WGS sequence"/>
</dbReference>
<dbReference type="AlphaFoldDB" id="A0A5M3YMS5"/>
<sequence>MACSCCTTTTTTVFICSCGYREATQTICMPGHSAPAPTGFVENASMVSRGSSRSHHSHRDTPSIVESERRSSRSVAPSHVSRHSQSQAQGQPATRLDYWLESVPGGSPASAVPQRLLPAPSSRHGSDMGSSRSDSRSSHGSSRRSSQVSSSSRRSSTLAPDDSASQARSRVSRRSSSTRYTSEQSYPDSHVTSERSHRSSRSQGASTCCGSNCKHRH</sequence>
<evidence type="ECO:0000313" key="2">
    <source>
        <dbReference type="EMBL" id="GFF12292.1"/>
    </source>
</evidence>
<keyword evidence="3" id="KW-1185">Reference proteome</keyword>
<gene>
    <name evidence="2" type="ORF">ATEIFO6365_0001051500</name>
</gene>
<feature type="region of interest" description="Disordered" evidence="1">
    <location>
        <begin position="47"/>
        <end position="217"/>
    </location>
</feature>
<feature type="compositionally biased region" description="Low complexity" evidence="1">
    <location>
        <begin position="121"/>
        <end position="156"/>
    </location>
</feature>
<reference evidence="2 3" key="1">
    <citation type="submission" date="2020-01" db="EMBL/GenBank/DDBJ databases">
        <title>Aspergillus terreus IFO 6365 whole genome shotgun sequence.</title>
        <authorList>
            <person name="Kanamasa S."/>
            <person name="Takahashi H."/>
        </authorList>
    </citation>
    <scope>NUCLEOTIDE SEQUENCE [LARGE SCALE GENOMIC DNA]</scope>
    <source>
        <strain evidence="2 3">IFO 6365</strain>
    </source>
</reference>
<name>A0A5M3YMS5_ASPTE</name>
<feature type="compositionally biased region" description="Low complexity" evidence="1">
    <location>
        <begin position="163"/>
        <end position="186"/>
    </location>
</feature>
<protein>
    <submittedName>
        <fullName evidence="2">Uncharacterized protein</fullName>
    </submittedName>
</protein>
<proteinExistence type="predicted"/>
<organism evidence="2 3">
    <name type="scientific">Aspergillus terreus</name>
    <dbReference type="NCBI Taxonomy" id="33178"/>
    <lineage>
        <taxon>Eukaryota</taxon>
        <taxon>Fungi</taxon>
        <taxon>Dikarya</taxon>
        <taxon>Ascomycota</taxon>
        <taxon>Pezizomycotina</taxon>
        <taxon>Eurotiomycetes</taxon>
        <taxon>Eurotiomycetidae</taxon>
        <taxon>Eurotiales</taxon>
        <taxon>Aspergillaceae</taxon>
        <taxon>Aspergillus</taxon>
        <taxon>Aspergillus subgen. Circumdati</taxon>
    </lineage>
</organism>
<dbReference type="EMBL" id="BLJY01000001">
    <property type="protein sequence ID" value="GFF12292.1"/>
    <property type="molecule type" value="Genomic_DNA"/>
</dbReference>
<dbReference type="VEuPathDB" id="FungiDB:ATEG_01313"/>
<dbReference type="OrthoDB" id="10423639at2759"/>
<feature type="compositionally biased region" description="Polar residues" evidence="1">
    <location>
        <begin position="83"/>
        <end position="92"/>
    </location>
</feature>